<protein>
    <submittedName>
        <fullName evidence="7">18471_t:CDS:1</fullName>
    </submittedName>
</protein>
<dbReference type="AlphaFoldDB" id="A0A9N9I906"/>
<organism evidence="7 8">
    <name type="scientific">Racocetra fulgida</name>
    <dbReference type="NCBI Taxonomy" id="60492"/>
    <lineage>
        <taxon>Eukaryota</taxon>
        <taxon>Fungi</taxon>
        <taxon>Fungi incertae sedis</taxon>
        <taxon>Mucoromycota</taxon>
        <taxon>Glomeromycotina</taxon>
        <taxon>Glomeromycetes</taxon>
        <taxon>Diversisporales</taxon>
        <taxon>Gigasporaceae</taxon>
        <taxon>Racocetra</taxon>
    </lineage>
</organism>
<evidence type="ECO:0000256" key="5">
    <source>
        <dbReference type="ARBA" id="ARBA00023239"/>
    </source>
</evidence>
<name>A0A9N9I906_9GLOM</name>
<dbReference type="InterPro" id="IPR015421">
    <property type="entry name" value="PyrdxlP-dep_Trfase_major"/>
</dbReference>
<evidence type="ECO:0000256" key="3">
    <source>
        <dbReference type="ARBA" id="ARBA00022793"/>
    </source>
</evidence>
<evidence type="ECO:0000256" key="4">
    <source>
        <dbReference type="ARBA" id="ARBA00022898"/>
    </source>
</evidence>
<dbReference type="InterPro" id="IPR015424">
    <property type="entry name" value="PyrdxlP-dep_Trfase"/>
</dbReference>
<evidence type="ECO:0000256" key="1">
    <source>
        <dbReference type="ARBA" id="ARBA00001933"/>
    </source>
</evidence>
<dbReference type="InterPro" id="IPR015422">
    <property type="entry name" value="PyrdxlP-dep_Trfase_small"/>
</dbReference>
<comment type="cofactor">
    <cofactor evidence="1 6">
        <name>pyridoxal 5'-phosphate</name>
        <dbReference type="ChEBI" id="CHEBI:597326"/>
    </cofactor>
</comment>
<dbReference type="GO" id="GO:0030170">
    <property type="term" value="F:pyridoxal phosphate binding"/>
    <property type="evidence" value="ECO:0007669"/>
    <property type="project" value="InterPro"/>
</dbReference>
<dbReference type="Proteomes" id="UP000789396">
    <property type="component" value="Unassembled WGS sequence"/>
</dbReference>
<dbReference type="Gene3D" id="3.90.1150.10">
    <property type="entry name" value="Aspartate Aminotransferase, domain 1"/>
    <property type="match status" value="1"/>
</dbReference>
<comment type="caution">
    <text evidence="7">The sequence shown here is derived from an EMBL/GenBank/DDBJ whole genome shotgun (WGS) entry which is preliminary data.</text>
</comment>
<feature type="non-terminal residue" evidence="7">
    <location>
        <position position="234"/>
    </location>
</feature>
<proteinExistence type="inferred from homology"/>
<sequence>NVRFRALPIDEKLSLRGDTVKREIEKDISQGLIPCFLTGTIGTTGSAAVDHISELADANVWLHIDAAYAGSALVCPEYRHYLDGVDRVKRRKLLISALTVTPEILKNPASESGLVLDYRDWQLPPKHFQNKLTSKYSDLFAISVEQAFSLVCFHVISNEKSLETSNELTEKVFNRLNKSQKIYLSHTKLNDQFVIRFAVGSPWTTEEHVDMALDLIVKTTKEVIGIKDENNLFS</sequence>
<evidence type="ECO:0000313" key="8">
    <source>
        <dbReference type="Proteomes" id="UP000789396"/>
    </source>
</evidence>
<gene>
    <name evidence="7" type="ORF">RFULGI_LOCUS11841</name>
</gene>
<evidence type="ECO:0000256" key="2">
    <source>
        <dbReference type="ARBA" id="ARBA00009533"/>
    </source>
</evidence>
<dbReference type="GO" id="GO:0019752">
    <property type="term" value="P:carboxylic acid metabolic process"/>
    <property type="evidence" value="ECO:0007669"/>
    <property type="project" value="InterPro"/>
</dbReference>
<keyword evidence="8" id="KW-1185">Reference proteome</keyword>
<dbReference type="Pfam" id="PF00282">
    <property type="entry name" value="Pyridoxal_deC"/>
    <property type="match status" value="1"/>
</dbReference>
<keyword evidence="4 6" id="KW-0663">Pyridoxal phosphate</keyword>
<dbReference type="PANTHER" id="PTHR11999">
    <property type="entry name" value="GROUP II PYRIDOXAL-5-PHOSPHATE DECARBOXYLASE"/>
    <property type="match status" value="1"/>
</dbReference>
<evidence type="ECO:0000256" key="6">
    <source>
        <dbReference type="RuleBase" id="RU000382"/>
    </source>
</evidence>
<keyword evidence="3" id="KW-0210">Decarboxylase</keyword>
<dbReference type="PANTHER" id="PTHR11999:SF70">
    <property type="entry name" value="MIP05841P"/>
    <property type="match status" value="1"/>
</dbReference>
<dbReference type="SUPFAM" id="SSF53383">
    <property type="entry name" value="PLP-dependent transferases"/>
    <property type="match status" value="1"/>
</dbReference>
<comment type="similarity">
    <text evidence="2 6">Belongs to the group II decarboxylase family.</text>
</comment>
<reference evidence="7" key="1">
    <citation type="submission" date="2021-06" db="EMBL/GenBank/DDBJ databases">
        <authorList>
            <person name="Kallberg Y."/>
            <person name="Tangrot J."/>
            <person name="Rosling A."/>
        </authorList>
    </citation>
    <scope>NUCLEOTIDE SEQUENCE</scope>
    <source>
        <strain evidence="7">IN212</strain>
    </source>
</reference>
<keyword evidence="5 6" id="KW-0456">Lyase</keyword>
<dbReference type="GO" id="GO:0005737">
    <property type="term" value="C:cytoplasm"/>
    <property type="evidence" value="ECO:0007669"/>
    <property type="project" value="TreeGrafter"/>
</dbReference>
<dbReference type="InterPro" id="IPR010977">
    <property type="entry name" value="Aromatic_deC"/>
</dbReference>
<dbReference type="Gene3D" id="3.40.640.10">
    <property type="entry name" value="Type I PLP-dependent aspartate aminotransferase-like (Major domain)"/>
    <property type="match status" value="1"/>
</dbReference>
<dbReference type="GO" id="GO:0016831">
    <property type="term" value="F:carboxy-lyase activity"/>
    <property type="evidence" value="ECO:0007669"/>
    <property type="project" value="UniProtKB-KW"/>
</dbReference>
<accession>A0A9N9I906</accession>
<dbReference type="OrthoDB" id="639767at2759"/>
<dbReference type="EMBL" id="CAJVPZ010026867">
    <property type="protein sequence ID" value="CAG8726908.1"/>
    <property type="molecule type" value="Genomic_DNA"/>
</dbReference>
<dbReference type="InterPro" id="IPR002129">
    <property type="entry name" value="PyrdxlP-dep_de-COase"/>
</dbReference>
<evidence type="ECO:0000313" key="7">
    <source>
        <dbReference type="EMBL" id="CAG8726908.1"/>
    </source>
</evidence>